<gene>
    <name evidence="1" type="ORF">MNB_ARC-1_1022</name>
</gene>
<sequence>MISKKGFSYKFDETKCIDCQGNCCIGESGYVWVTKKEIYAISSFLDIKSDDFVSKYLRKISNRYSLKEILLSDDNYVCEFFDIINKQCSIYSVRPSQCVSFPFWDYFKNNTKEVKEECPAIFD</sequence>
<dbReference type="InterPro" id="IPR005358">
    <property type="entry name" value="Puta_zinc/iron-chelating_dom"/>
</dbReference>
<name>A0A3B1E5U4_9ZZZZ</name>
<dbReference type="AlphaFoldDB" id="A0A3B1E5U4"/>
<accession>A0A3B1E5U4</accession>
<organism evidence="1">
    <name type="scientific">hydrothermal vent metagenome</name>
    <dbReference type="NCBI Taxonomy" id="652676"/>
    <lineage>
        <taxon>unclassified sequences</taxon>
        <taxon>metagenomes</taxon>
        <taxon>ecological metagenomes</taxon>
    </lineage>
</organism>
<dbReference type="PANTHER" id="PTHR35866">
    <property type="entry name" value="PUTATIVE-RELATED"/>
    <property type="match status" value="1"/>
</dbReference>
<evidence type="ECO:0000313" key="1">
    <source>
        <dbReference type="EMBL" id="VAY86766.1"/>
    </source>
</evidence>
<dbReference type="PANTHER" id="PTHR35866:SF1">
    <property type="entry name" value="YKGJ FAMILY CYSTEINE CLUSTER PROTEIN"/>
    <property type="match status" value="1"/>
</dbReference>
<reference evidence="1" key="1">
    <citation type="submission" date="2018-10" db="EMBL/GenBank/DDBJ databases">
        <authorList>
            <person name="Aoki K."/>
        </authorList>
    </citation>
    <scope>NUCLEOTIDE SEQUENCE</scope>
</reference>
<dbReference type="EMBL" id="UOYO01000017">
    <property type="protein sequence ID" value="VAY86766.1"/>
    <property type="molecule type" value="Genomic_DNA"/>
</dbReference>
<proteinExistence type="predicted"/>
<protein>
    <submittedName>
        <fullName evidence="1">Uncharacterized protein</fullName>
    </submittedName>
</protein>
<dbReference type="Pfam" id="PF03692">
    <property type="entry name" value="CxxCxxCC"/>
    <property type="match status" value="1"/>
</dbReference>